<evidence type="ECO:0000256" key="2">
    <source>
        <dbReference type="SAM" id="MobiDB-lite"/>
    </source>
</evidence>
<comment type="similarity">
    <text evidence="1">Belongs to the UPF0729 family.</text>
</comment>
<dbReference type="InterPro" id="IPR026776">
    <property type="entry name" value="UPF0729_C18orf32-like"/>
</dbReference>
<dbReference type="EMBL" id="GG666472">
    <property type="protein sequence ID" value="EEN67020.1"/>
    <property type="molecule type" value="Genomic_DNA"/>
</dbReference>
<name>C3XXW6_BRAFL</name>
<gene>
    <name evidence="4" type="ORF">BRAFLDRAFT_283542</name>
</gene>
<protein>
    <recommendedName>
        <fullName evidence="5">CR032 protein</fullName>
    </recommendedName>
</protein>
<dbReference type="InParanoid" id="C3XXW6"/>
<keyword evidence="3" id="KW-0732">Signal</keyword>
<evidence type="ECO:0000256" key="1">
    <source>
        <dbReference type="ARBA" id="ARBA00007959"/>
    </source>
</evidence>
<accession>C3XXW6</accession>
<evidence type="ECO:0000256" key="3">
    <source>
        <dbReference type="SAM" id="SignalP"/>
    </source>
</evidence>
<reference evidence="4" key="1">
    <citation type="journal article" date="2008" name="Nature">
        <title>The amphioxus genome and the evolution of the chordate karyotype.</title>
        <authorList>
            <consortium name="US DOE Joint Genome Institute (JGI-PGF)"/>
            <person name="Putnam N.H."/>
            <person name="Butts T."/>
            <person name="Ferrier D.E.K."/>
            <person name="Furlong R.F."/>
            <person name="Hellsten U."/>
            <person name="Kawashima T."/>
            <person name="Robinson-Rechavi M."/>
            <person name="Shoguchi E."/>
            <person name="Terry A."/>
            <person name="Yu J.-K."/>
            <person name="Benito-Gutierrez E.L."/>
            <person name="Dubchak I."/>
            <person name="Garcia-Fernandez J."/>
            <person name="Gibson-Brown J.J."/>
            <person name="Grigoriev I.V."/>
            <person name="Horton A.C."/>
            <person name="de Jong P.J."/>
            <person name="Jurka J."/>
            <person name="Kapitonov V.V."/>
            <person name="Kohara Y."/>
            <person name="Kuroki Y."/>
            <person name="Lindquist E."/>
            <person name="Lucas S."/>
            <person name="Osoegawa K."/>
            <person name="Pennacchio L.A."/>
            <person name="Salamov A.A."/>
            <person name="Satou Y."/>
            <person name="Sauka-Spengler T."/>
            <person name="Schmutz J."/>
            <person name="Shin-I T."/>
            <person name="Toyoda A."/>
            <person name="Bronner-Fraser M."/>
            <person name="Fujiyama A."/>
            <person name="Holland L.Z."/>
            <person name="Holland P.W.H."/>
            <person name="Satoh N."/>
            <person name="Rokhsar D.S."/>
        </authorList>
    </citation>
    <scope>NUCLEOTIDE SEQUENCE [LARGE SCALE GENOMIC DNA]</scope>
    <source>
        <strain evidence="4">S238N-H82</strain>
        <tissue evidence="4">Testes</tissue>
    </source>
</reference>
<evidence type="ECO:0008006" key="5">
    <source>
        <dbReference type="Google" id="ProtNLM"/>
    </source>
</evidence>
<dbReference type="AlphaFoldDB" id="C3XXW6"/>
<feature type="signal peptide" evidence="3">
    <location>
        <begin position="1"/>
        <end position="18"/>
    </location>
</feature>
<proteinExistence type="inferred from homology"/>
<dbReference type="Pfam" id="PF14975">
    <property type="entry name" value="DUF4512"/>
    <property type="match status" value="1"/>
</dbReference>
<dbReference type="PANTHER" id="PTHR13456:SF0">
    <property type="entry name" value="UPF0729 PROTEIN C18ORF32"/>
    <property type="match status" value="1"/>
</dbReference>
<feature type="chain" id="PRO_5005340272" description="CR032 protein" evidence="3">
    <location>
        <begin position="19"/>
        <end position="70"/>
    </location>
</feature>
<evidence type="ECO:0000313" key="4">
    <source>
        <dbReference type="EMBL" id="EEN67020.1"/>
    </source>
</evidence>
<dbReference type="PANTHER" id="PTHR13456">
    <property type="entry name" value="UPF0729 PROTEIN C18ORF32"/>
    <property type="match status" value="1"/>
</dbReference>
<feature type="region of interest" description="Disordered" evidence="2">
    <location>
        <begin position="43"/>
        <end position="70"/>
    </location>
</feature>
<sequence>MVCISCIVIPVLLWVYHRFLKPVLDPLLSKLLPGVFSSSQAIKPVQESESPQKCPLANGHAAGPAEKKEQ</sequence>
<organism>
    <name type="scientific">Branchiostoma floridae</name>
    <name type="common">Florida lancelet</name>
    <name type="synonym">Amphioxus</name>
    <dbReference type="NCBI Taxonomy" id="7739"/>
    <lineage>
        <taxon>Eukaryota</taxon>
        <taxon>Metazoa</taxon>
        <taxon>Chordata</taxon>
        <taxon>Cephalochordata</taxon>
        <taxon>Leptocardii</taxon>
        <taxon>Amphioxiformes</taxon>
        <taxon>Branchiostomatidae</taxon>
        <taxon>Branchiostoma</taxon>
    </lineage>
</organism>